<dbReference type="EMBL" id="AJAQ01000016">
    <property type="protein sequence ID" value="EOH93943.1"/>
    <property type="molecule type" value="Genomic_DNA"/>
</dbReference>
<keyword evidence="2" id="KW-1185">Reference proteome</keyword>
<sequence length="54" mass="5991">MIMRIDKAKAIKKAEIDYARKEGKLEVAANLLKKGMTLEEVAGLTELSIEQITS</sequence>
<protein>
    <recommendedName>
        <fullName evidence="3">Transposase</fullName>
    </recommendedName>
</protein>
<evidence type="ECO:0000313" key="2">
    <source>
        <dbReference type="Proteomes" id="UP000013782"/>
    </source>
</evidence>
<dbReference type="AlphaFoldDB" id="R2QFF3"/>
<accession>R2QFF3</accession>
<dbReference type="Proteomes" id="UP000013782">
    <property type="component" value="Unassembled WGS sequence"/>
</dbReference>
<reference evidence="1 2" key="1">
    <citation type="submission" date="2013-02" db="EMBL/GenBank/DDBJ databases">
        <title>The Genome Sequence of Enterococcus pallens BAA-351.</title>
        <authorList>
            <consortium name="The Broad Institute Genome Sequencing Platform"/>
            <consortium name="The Broad Institute Genome Sequencing Center for Infectious Disease"/>
            <person name="Earl A.M."/>
            <person name="Gilmore M.S."/>
            <person name="Lebreton F."/>
            <person name="Walker B."/>
            <person name="Young S.K."/>
            <person name="Zeng Q."/>
            <person name="Gargeya S."/>
            <person name="Fitzgerald M."/>
            <person name="Haas B."/>
            <person name="Abouelleil A."/>
            <person name="Alvarado L."/>
            <person name="Arachchi H.M."/>
            <person name="Berlin A.M."/>
            <person name="Chapman S.B."/>
            <person name="Dewar J."/>
            <person name="Goldberg J."/>
            <person name="Griggs A."/>
            <person name="Gujja S."/>
            <person name="Hansen M."/>
            <person name="Howarth C."/>
            <person name="Imamovic A."/>
            <person name="Larimer J."/>
            <person name="McCowan C."/>
            <person name="Murphy C."/>
            <person name="Neiman D."/>
            <person name="Pearson M."/>
            <person name="Priest M."/>
            <person name="Roberts A."/>
            <person name="Saif S."/>
            <person name="Shea T."/>
            <person name="Sisk P."/>
            <person name="Sykes S."/>
            <person name="Wortman J."/>
            <person name="Nusbaum C."/>
            <person name="Birren B."/>
        </authorList>
    </citation>
    <scope>NUCLEOTIDE SEQUENCE [LARGE SCALE GENOMIC DNA]</scope>
    <source>
        <strain evidence="1 2">ATCC BAA-351</strain>
    </source>
</reference>
<dbReference type="PATRIC" id="fig|1158607.3.peg.2625"/>
<proteinExistence type="predicted"/>
<comment type="caution">
    <text evidence="1">The sequence shown here is derived from an EMBL/GenBank/DDBJ whole genome shotgun (WGS) entry which is preliminary data.</text>
</comment>
<evidence type="ECO:0008006" key="3">
    <source>
        <dbReference type="Google" id="ProtNLM"/>
    </source>
</evidence>
<gene>
    <name evidence="1" type="ORF">UAU_02639</name>
</gene>
<dbReference type="HOGENOM" id="CLU_201082_0_0_9"/>
<dbReference type="RefSeq" id="WP_010757629.1">
    <property type="nucleotide sequence ID" value="NZ_ASWD01000001.1"/>
</dbReference>
<organism evidence="1 2">
    <name type="scientific">Enterococcus pallens ATCC BAA-351</name>
    <dbReference type="NCBI Taxonomy" id="1158607"/>
    <lineage>
        <taxon>Bacteria</taxon>
        <taxon>Bacillati</taxon>
        <taxon>Bacillota</taxon>
        <taxon>Bacilli</taxon>
        <taxon>Lactobacillales</taxon>
        <taxon>Enterococcaceae</taxon>
        <taxon>Enterococcus</taxon>
    </lineage>
</organism>
<name>R2QFF3_9ENTE</name>
<evidence type="ECO:0000313" key="1">
    <source>
        <dbReference type="EMBL" id="EOH93943.1"/>
    </source>
</evidence>